<accession>A0A8S3XPE4</accession>
<dbReference type="Proteomes" id="UP000691718">
    <property type="component" value="Unassembled WGS sequence"/>
</dbReference>
<protein>
    <submittedName>
        <fullName evidence="2">(apollo) hypothetical protein</fullName>
    </submittedName>
</protein>
<name>A0A8S3XPE4_PARAO</name>
<keyword evidence="3" id="KW-1185">Reference proteome</keyword>
<proteinExistence type="predicted"/>
<dbReference type="EMBL" id="CAJQZP010001288">
    <property type="protein sequence ID" value="CAG5036366.1"/>
    <property type="molecule type" value="Genomic_DNA"/>
</dbReference>
<evidence type="ECO:0000256" key="1">
    <source>
        <dbReference type="SAM" id="MobiDB-lite"/>
    </source>
</evidence>
<sequence length="113" mass="13012">MEFEDAEKNPVALKSVFPQSLMDSLAVDSESEDEESETEEMSEETLRSILADDNESADEQEEDETEANPEDFNRSNDFGTFTDREETYTERAGPIIQQTKYLAKYGINLLWKR</sequence>
<feature type="region of interest" description="Disordered" evidence="1">
    <location>
        <begin position="25"/>
        <end position="91"/>
    </location>
</feature>
<gene>
    <name evidence="2" type="ORF">PAPOLLO_LOCUS20799</name>
</gene>
<organism evidence="2 3">
    <name type="scientific">Parnassius apollo</name>
    <name type="common">Apollo butterfly</name>
    <name type="synonym">Papilio apollo</name>
    <dbReference type="NCBI Taxonomy" id="110799"/>
    <lineage>
        <taxon>Eukaryota</taxon>
        <taxon>Metazoa</taxon>
        <taxon>Ecdysozoa</taxon>
        <taxon>Arthropoda</taxon>
        <taxon>Hexapoda</taxon>
        <taxon>Insecta</taxon>
        <taxon>Pterygota</taxon>
        <taxon>Neoptera</taxon>
        <taxon>Endopterygota</taxon>
        <taxon>Lepidoptera</taxon>
        <taxon>Glossata</taxon>
        <taxon>Ditrysia</taxon>
        <taxon>Papilionoidea</taxon>
        <taxon>Papilionidae</taxon>
        <taxon>Parnassiinae</taxon>
        <taxon>Parnassini</taxon>
        <taxon>Parnassius</taxon>
        <taxon>Parnassius</taxon>
    </lineage>
</organism>
<dbReference type="AlphaFoldDB" id="A0A8S3XPE4"/>
<comment type="caution">
    <text evidence="2">The sequence shown here is derived from an EMBL/GenBank/DDBJ whole genome shotgun (WGS) entry which is preliminary data.</text>
</comment>
<evidence type="ECO:0000313" key="3">
    <source>
        <dbReference type="Proteomes" id="UP000691718"/>
    </source>
</evidence>
<feature type="compositionally biased region" description="Acidic residues" evidence="1">
    <location>
        <begin position="52"/>
        <end position="69"/>
    </location>
</feature>
<evidence type="ECO:0000313" key="2">
    <source>
        <dbReference type="EMBL" id="CAG5036366.1"/>
    </source>
</evidence>
<reference evidence="2" key="1">
    <citation type="submission" date="2021-04" db="EMBL/GenBank/DDBJ databases">
        <authorList>
            <person name="Tunstrom K."/>
        </authorList>
    </citation>
    <scope>NUCLEOTIDE SEQUENCE</scope>
</reference>
<feature type="compositionally biased region" description="Acidic residues" evidence="1">
    <location>
        <begin position="29"/>
        <end position="43"/>
    </location>
</feature>